<keyword evidence="2" id="KW-0472">Membrane</keyword>
<dbReference type="EMBL" id="RMBX01000007">
    <property type="protein sequence ID" value="RPD40477.1"/>
    <property type="molecule type" value="Genomic_DNA"/>
</dbReference>
<proteinExistence type="inferred from homology"/>
<dbReference type="OrthoDB" id="9808602at2"/>
<keyword evidence="2" id="KW-1133">Transmembrane helix</keyword>
<keyword evidence="5" id="KW-1185">Reference proteome</keyword>
<dbReference type="RefSeq" id="WP_120517205.1">
    <property type="nucleotide sequence ID" value="NZ_QXZY01000008.1"/>
</dbReference>
<protein>
    <submittedName>
        <fullName evidence="4">Sugar transferase</fullName>
    </submittedName>
</protein>
<dbReference type="AlphaFoldDB" id="A0A3N4MFM3"/>
<evidence type="ECO:0000313" key="4">
    <source>
        <dbReference type="EMBL" id="RPD40477.1"/>
    </source>
</evidence>
<dbReference type="Pfam" id="PF02397">
    <property type="entry name" value="Bac_transf"/>
    <property type="match status" value="1"/>
</dbReference>
<feature type="domain" description="Bacterial sugar transferase" evidence="3">
    <location>
        <begin position="6"/>
        <end position="201"/>
    </location>
</feature>
<reference evidence="5" key="1">
    <citation type="submission" date="2018-11" db="EMBL/GenBank/DDBJ databases">
        <title>Chitinophaga lutea sp.nov., isolate from arsenic contaminated soil.</title>
        <authorList>
            <person name="Zong Y."/>
        </authorList>
    </citation>
    <scope>NUCLEOTIDE SEQUENCE [LARGE SCALE GENOMIC DNA]</scope>
    <source>
        <strain evidence="5">YLT18</strain>
    </source>
</reference>
<dbReference type="GO" id="GO:0016780">
    <property type="term" value="F:phosphotransferase activity, for other substituted phosphate groups"/>
    <property type="evidence" value="ECO:0007669"/>
    <property type="project" value="TreeGrafter"/>
</dbReference>
<gene>
    <name evidence="4" type="ORF">EG028_14320</name>
</gene>
<keyword evidence="4" id="KW-0808">Transferase</keyword>
<dbReference type="Proteomes" id="UP000279089">
    <property type="component" value="Unassembled WGS sequence"/>
</dbReference>
<dbReference type="PANTHER" id="PTHR30576:SF20">
    <property type="entry name" value="QUINOVOSAMINEPHOSPHOTRANSFERAE-RELATED"/>
    <property type="match status" value="1"/>
</dbReference>
<evidence type="ECO:0000313" key="5">
    <source>
        <dbReference type="Proteomes" id="UP000279089"/>
    </source>
</evidence>
<accession>A0A3N4MFM3</accession>
<comment type="similarity">
    <text evidence="1">Belongs to the bacterial sugar transferase family.</text>
</comment>
<organism evidence="4 5">
    <name type="scientific">Chitinophaga barathri</name>
    <dbReference type="NCBI Taxonomy" id="1647451"/>
    <lineage>
        <taxon>Bacteria</taxon>
        <taxon>Pseudomonadati</taxon>
        <taxon>Bacteroidota</taxon>
        <taxon>Chitinophagia</taxon>
        <taxon>Chitinophagales</taxon>
        <taxon>Chitinophagaceae</taxon>
        <taxon>Chitinophaga</taxon>
    </lineage>
</organism>
<evidence type="ECO:0000256" key="2">
    <source>
        <dbReference type="SAM" id="Phobius"/>
    </source>
</evidence>
<comment type="caution">
    <text evidence="4">The sequence shown here is derived from an EMBL/GenBank/DDBJ whole genome shotgun (WGS) entry which is preliminary data.</text>
</comment>
<name>A0A3N4MFM3_9BACT</name>
<evidence type="ECO:0000259" key="3">
    <source>
        <dbReference type="Pfam" id="PF02397"/>
    </source>
</evidence>
<evidence type="ECO:0000256" key="1">
    <source>
        <dbReference type="ARBA" id="ARBA00006464"/>
    </source>
</evidence>
<dbReference type="InterPro" id="IPR003362">
    <property type="entry name" value="Bact_transf"/>
</dbReference>
<dbReference type="PANTHER" id="PTHR30576">
    <property type="entry name" value="COLANIC BIOSYNTHESIS UDP-GLUCOSE LIPID CARRIER TRANSFERASE"/>
    <property type="match status" value="1"/>
</dbReference>
<sequence>MYKFLKRLLDIVISLMVLLILSPFLLIICILLKLTGEGEIFYFQKRIGYKNQYFYIWKFATMLKNSPNMGTGEITLRNDPRVTPLGGFLRITKINELPQIINVLKGDMSLVGPRPLVDKTFNAYPENVQKRVYDSKPGITGIGSIVFRDEELLISSATVPPAQYYEAVIAPYKGELELWYQQHKSLITDLKLIFLTAWVIIFPNSKLPYKLRNLPQRKI</sequence>
<keyword evidence="2" id="KW-0812">Transmembrane</keyword>
<feature type="transmembrane region" description="Helical" evidence="2">
    <location>
        <begin position="12"/>
        <end position="34"/>
    </location>
</feature>